<dbReference type="STRING" id="97359.A0A550BYF1"/>
<evidence type="ECO:0000313" key="1">
    <source>
        <dbReference type="EMBL" id="TRM57528.1"/>
    </source>
</evidence>
<proteinExistence type="predicted"/>
<organism evidence="1 2">
    <name type="scientific">Schizophyllum amplum</name>
    <dbReference type="NCBI Taxonomy" id="97359"/>
    <lineage>
        <taxon>Eukaryota</taxon>
        <taxon>Fungi</taxon>
        <taxon>Dikarya</taxon>
        <taxon>Basidiomycota</taxon>
        <taxon>Agaricomycotina</taxon>
        <taxon>Agaricomycetes</taxon>
        <taxon>Agaricomycetidae</taxon>
        <taxon>Agaricales</taxon>
        <taxon>Schizophyllaceae</taxon>
        <taxon>Schizophyllum</taxon>
    </lineage>
</organism>
<protein>
    <submittedName>
        <fullName evidence="1">Uncharacterized protein</fullName>
    </submittedName>
</protein>
<sequence length="448" mass="50463">MSIATHTPVVDASRIGLFQYSSALLARSQEPVSGFAESRKRTRCDAGAWGIQRLPTELLCAIFAMCGDTNEVFSYPRDEDMHATRAKNRDRTKTTYLRATVHISRVCSRWFAVTRGCPQLWTAVDVALPQPSDITALKLALRYSDGLPLILRIDDNLYTPPHRRTESIPRQFMELVASTAHRWAEVSIILLHGPPAVLDVIEPLLAVPRNSFVSLARATLRFEDDKHASAASRLWEALYGSPMLRAVQWFYVRVHAPALTLQQLTHIGVNAIRPEEVMGLLQACPRLEILQAIVEPAPDIYPGQNDGYLIPAMPAPIILPHLQVLMLSGMYDWSHFFEGLTVPRLNRLDLNIVGIQADAIQAMLRRSSAHLYMLTLRWLYAGNEREIVALLQSPELQNLKILRYHPYDGPEDEPDSFDPTPYLPSALLVLTRTYEDAESSYHALVTNR</sequence>
<dbReference type="Gene3D" id="1.20.1280.50">
    <property type="match status" value="1"/>
</dbReference>
<dbReference type="Proteomes" id="UP000320762">
    <property type="component" value="Unassembled WGS sequence"/>
</dbReference>
<keyword evidence="2" id="KW-1185">Reference proteome</keyword>
<name>A0A550BYF1_9AGAR</name>
<gene>
    <name evidence="1" type="ORF">BD626DRAFT_574424</name>
</gene>
<evidence type="ECO:0000313" key="2">
    <source>
        <dbReference type="Proteomes" id="UP000320762"/>
    </source>
</evidence>
<dbReference type="OrthoDB" id="2919606at2759"/>
<comment type="caution">
    <text evidence="1">The sequence shown here is derived from an EMBL/GenBank/DDBJ whole genome shotgun (WGS) entry which is preliminary data.</text>
</comment>
<dbReference type="AlphaFoldDB" id="A0A550BYF1"/>
<accession>A0A550BYF1</accession>
<reference evidence="1 2" key="1">
    <citation type="journal article" date="2019" name="New Phytol.">
        <title>Comparative genomics reveals unique wood-decay strategies and fruiting body development in the Schizophyllaceae.</title>
        <authorList>
            <person name="Almasi E."/>
            <person name="Sahu N."/>
            <person name="Krizsan K."/>
            <person name="Balint B."/>
            <person name="Kovacs G.M."/>
            <person name="Kiss B."/>
            <person name="Cseklye J."/>
            <person name="Drula E."/>
            <person name="Henrissat B."/>
            <person name="Nagy I."/>
            <person name="Chovatia M."/>
            <person name="Adam C."/>
            <person name="LaButti K."/>
            <person name="Lipzen A."/>
            <person name="Riley R."/>
            <person name="Grigoriev I.V."/>
            <person name="Nagy L.G."/>
        </authorList>
    </citation>
    <scope>NUCLEOTIDE SEQUENCE [LARGE SCALE GENOMIC DNA]</scope>
    <source>
        <strain evidence="1 2">NL-1724</strain>
    </source>
</reference>
<dbReference type="EMBL" id="VDMD01000046">
    <property type="protein sequence ID" value="TRM57528.1"/>
    <property type="molecule type" value="Genomic_DNA"/>
</dbReference>